<evidence type="ECO:0000256" key="4">
    <source>
        <dbReference type="ARBA" id="ARBA00022490"/>
    </source>
</evidence>
<evidence type="ECO:0000256" key="3">
    <source>
        <dbReference type="ARBA" id="ARBA00012584"/>
    </source>
</evidence>
<keyword evidence="6" id="KW-0819">tRNA processing</keyword>
<evidence type="ECO:0000256" key="1">
    <source>
        <dbReference type="ARBA" id="ARBA00004496"/>
    </source>
</evidence>
<evidence type="ECO:0000256" key="8">
    <source>
        <dbReference type="ARBA" id="ARBA00022741"/>
    </source>
</evidence>
<evidence type="ECO:0000256" key="10">
    <source>
        <dbReference type="ARBA" id="ARBA00029774"/>
    </source>
</evidence>
<name>A0A1D9G1H6_MOOP1</name>
<organism evidence="13 14">
    <name type="scientific">Moorena producens (strain JHB)</name>
    <dbReference type="NCBI Taxonomy" id="1454205"/>
    <lineage>
        <taxon>Bacteria</taxon>
        <taxon>Bacillati</taxon>
        <taxon>Cyanobacteriota</taxon>
        <taxon>Cyanophyceae</taxon>
        <taxon>Coleofasciculales</taxon>
        <taxon>Coleofasciculaceae</taxon>
        <taxon>Moorena</taxon>
    </lineage>
</organism>
<dbReference type="GO" id="GO:0000049">
    <property type="term" value="F:tRNA binding"/>
    <property type="evidence" value="ECO:0007669"/>
    <property type="project" value="TreeGrafter"/>
</dbReference>
<feature type="domain" description="YrdC-like" evidence="12">
    <location>
        <begin position="10"/>
        <end position="196"/>
    </location>
</feature>
<dbReference type="InterPro" id="IPR006070">
    <property type="entry name" value="Sua5-like_dom"/>
</dbReference>
<dbReference type="AlphaFoldDB" id="A0A1D9G1H6"/>
<dbReference type="NCBIfam" id="TIGR00057">
    <property type="entry name" value="L-threonylcarbamoyladenylate synthase"/>
    <property type="match status" value="1"/>
</dbReference>
<evidence type="ECO:0000256" key="11">
    <source>
        <dbReference type="ARBA" id="ARBA00048366"/>
    </source>
</evidence>
<dbReference type="GO" id="GO:0006450">
    <property type="term" value="P:regulation of translational fidelity"/>
    <property type="evidence" value="ECO:0007669"/>
    <property type="project" value="TreeGrafter"/>
</dbReference>
<comment type="subcellular location">
    <subcellularLocation>
        <location evidence="1">Cytoplasm</location>
    </subcellularLocation>
</comment>
<keyword evidence="4" id="KW-0963">Cytoplasm</keyword>
<evidence type="ECO:0000259" key="12">
    <source>
        <dbReference type="PROSITE" id="PS51163"/>
    </source>
</evidence>
<dbReference type="EC" id="2.7.7.87" evidence="3"/>
<dbReference type="InterPro" id="IPR017945">
    <property type="entry name" value="DHBP_synth_RibB-like_a/b_dom"/>
</dbReference>
<accession>A0A1D9G1H6</accession>
<dbReference type="PANTHER" id="PTHR17490">
    <property type="entry name" value="SUA5"/>
    <property type="match status" value="1"/>
</dbReference>
<keyword evidence="8" id="KW-0547">Nucleotide-binding</keyword>
<keyword evidence="9" id="KW-0067">ATP-binding</keyword>
<comment type="similarity">
    <text evidence="2">Belongs to the SUA5 family.</text>
</comment>
<dbReference type="GO" id="GO:0005524">
    <property type="term" value="F:ATP binding"/>
    <property type="evidence" value="ECO:0007669"/>
    <property type="project" value="UniProtKB-KW"/>
</dbReference>
<evidence type="ECO:0000256" key="9">
    <source>
        <dbReference type="ARBA" id="ARBA00022840"/>
    </source>
</evidence>
<evidence type="ECO:0000256" key="7">
    <source>
        <dbReference type="ARBA" id="ARBA00022695"/>
    </source>
</evidence>
<dbReference type="GO" id="GO:0005737">
    <property type="term" value="C:cytoplasm"/>
    <property type="evidence" value="ECO:0007669"/>
    <property type="project" value="UniProtKB-SubCell"/>
</dbReference>
<dbReference type="EMBL" id="CP017708">
    <property type="protein sequence ID" value="AOY81280.1"/>
    <property type="molecule type" value="Genomic_DNA"/>
</dbReference>
<evidence type="ECO:0000313" key="14">
    <source>
        <dbReference type="Proteomes" id="UP000176944"/>
    </source>
</evidence>
<dbReference type="Pfam" id="PF01300">
    <property type="entry name" value="Sua5_yciO_yrdC"/>
    <property type="match status" value="1"/>
</dbReference>
<sequence>MTEILPADDQAAQNKAVDLLKNGDVVVFPTDTIYGIGGSIAKESGVKKIFEVKSRSPDKPLIIYVASFEQLQQVTQDIPESTIESLRKIWPGAMSGIFSKTDIVPPFVTSGKDTVAVRIPNHPLCLELVRQVGDPLAVTSANISGMETQKTAPEVAAQLGERVPLVLDGGPNPEQQPSTLVDFTGSPAQLLREGAWSFSKLRQAIPDLQPIPES</sequence>
<dbReference type="Proteomes" id="UP000176944">
    <property type="component" value="Chromosome"/>
</dbReference>
<evidence type="ECO:0000256" key="5">
    <source>
        <dbReference type="ARBA" id="ARBA00022679"/>
    </source>
</evidence>
<dbReference type="InterPro" id="IPR050156">
    <property type="entry name" value="TC-AMP_synthase_SUA5"/>
</dbReference>
<evidence type="ECO:0000256" key="6">
    <source>
        <dbReference type="ARBA" id="ARBA00022694"/>
    </source>
</evidence>
<keyword evidence="7 13" id="KW-0548">Nucleotidyltransferase</keyword>
<dbReference type="PANTHER" id="PTHR17490:SF16">
    <property type="entry name" value="THREONYLCARBAMOYL-AMP SYNTHASE"/>
    <property type="match status" value="1"/>
</dbReference>
<reference evidence="14" key="1">
    <citation type="submission" date="2016-10" db="EMBL/GenBank/DDBJ databases">
        <title>Comparative genomics uncovers the prolific and rare metabolic potential of the cyanobacterial genus Moorea.</title>
        <authorList>
            <person name="Leao T."/>
            <person name="Castelao G."/>
            <person name="Korobeynikov A."/>
            <person name="Monroe E.A."/>
            <person name="Podell S."/>
            <person name="Glukhov E."/>
            <person name="Allen E."/>
            <person name="Gerwick W.H."/>
            <person name="Gerwick L."/>
        </authorList>
    </citation>
    <scope>NUCLEOTIDE SEQUENCE [LARGE SCALE GENOMIC DNA]</scope>
    <source>
        <strain evidence="14">JHB</strain>
    </source>
</reference>
<evidence type="ECO:0000313" key="13">
    <source>
        <dbReference type="EMBL" id="AOY81280.1"/>
    </source>
</evidence>
<evidence type="ECO:0000256" key="2">
    <source>
        <dbReference type="ARBA" id="ARBA00007663"/>
    </source>
</evidence>
<keyword evidence="5 13" id="KW-0808">Transferase</keyword>
<dbReference type="GO" id="GO:0003725">
    <property type="term" value="F:double-stranded RNA binding"/>
    <property type="evidence" value="ECO:0007669"/>
    <property type="project" value="InterPro"/>
</dbReference>
<dbReference type="Gene3D" id="3.90.870.10">
    <property type="entry name" value="DHBP synthase"/>
    <property type="match status" value="1"/>
</dbReference>
<dbReference type="GO" id="GO:0061710">
    <property type="term" value="F:L-threonylcarbamoyladenylate synthase"/>
    <property type="evidence" value="ECO:0007669"/>
    <property type="project" value="UniProtKB-EC"/>
</dbReference>
<protein>
    <recommendedName>
        <fullName evidence="10">L-threonylcarbamoyladenylate synthase</fullName>
        <ecNumber evidence="3">2.7.7.87</ecNumber>
    </recommendedName>
    <alternativeName>
        <fullName evidence="10">L-threonylcarbamoyladenylate synthase</fullName>
    </alternativeName>
</protein>
<dbReference type="SUPFAM" id="SSF55821">
    <property type="entry name" value="YrdC/RibB"/>
    <property type="match status" value="1"/>
</dbReference>
<comment type="catalytic activity">
    <reaction evidence="11">
        <text>L-threonine + hydrogencarbonate + ATP = L-threonylcarbamoyladenylate + diphosphate + H2O</text>
        <dbReference type="Rhea" id="RHEA:36407"/>
        <dbReference type="ChEBI" id="CHEBI:15377"/>
        <dbReference type="ChEBI" id="CHEBI:17544"/>
        <dbReference type="ChEBI" id="CHEBI:30616"/>
        <dbReference type="ChEBI" id="CHEBI:33019"/>
        <dbReference type="ChEBI" id="CHEBI:57926"/>
        <dbReference type="ChEBI" id="CHEBI:73682"/>
        <dbReference type="EC" id="2.7.7.87"/>
    </reaction>
</comment>
<gene>
    <name evidence="13" type="ORF">BJP36_16585</name>
</gene>
<proteinExistence type="inferred from homology"/>
<dbReference type="PROSITE" id="PS51163">
    <property type="entry name" value="YRDC"/>
    <property type="match status" value="1"/>
</dbReference>
<dbReference type="GO" id="GO:0008033">
    <property type="term" value="P:tRNA processing"/>
    <property type="evidence" value="ECO:0007669"/>
    <property type="project" value="UniProtKB-KW"/>
</dbReference>